<protein>
    <submittedName>
        <fullName evidence="1">Uncharacterized protein</fullName>
    </submittedName>
</protein>
<name>A0A9R1FBU6_WHEAT</name>
<reference evidence="1" key="1">
    <citation type="journal article" date="2017" name="Gigascience">
        <title>The first near-complete assembly of the hexaploid bread wheat genome, Triticum aestivum.</title>
        <authorList>
            <person name="Zimin A.V."/>
            <person name="Puiu D."/>
            <person name="Hall R."/>
            <person name="Kingan S."/>
            <person name="Clavijo B.J."/>
            <person name="Salzberg S.L."/>
        </authorList>
    </citation>
    <scope>NUCLEOTIDE SEQUENCE</scope>
    <source>
        <tissue evidence="1">Leaf</tissue>
    </source>
</reference>
<organism evidence="1">
    <name type="scientific">Triticum aestivum</name>
    <name type="common">Wheat</name>
    <dbReference type="NCBI Taxonomy" id="4565"/>
    <lineage>
        <taxon>Eukaryota</taxon>
        <taxon>Viridiplantae</taxon>
        <taxon>Streptophyta</taxon>
        <taxon>Embryophyta</taxon>
        <taxon>Tracheophyta</taxon>
        <taxon>Spermatophyta</taxon>
        <taxon>Magnoliopsida</taxon>
        <taxon>Liliopsida</taxon>
        <taxon>Poales</taxon>
        <taxon>Poaceae</taxon>
        <taxon>BOP clade</taxon>
        <taxon>Pooideae</taxon>
        <taxon>Triticodae</taxon>
        <taxon>Triticeae</taxon>
        <taxon>Triticinae</taxon>
        <taxon>Triticum</taxon>
    </lineage>
</organism>
<proteinExistence type="predicted"/>
<dbReference type="EMBL" id="CM022217">
    <property type="protein sequence ID" value="KAF7025673.1"/>
    <property type="molecule type" value="Genomic_DNA"/>
</dbReference>
<accession>A0A9R1FBU6</accession>
<evidence type="ECO:0000313" key="1">
    <source>
        <dbReference type="EMBL" id="KAF7025673.1"/>
    </source>
</evidence>
<feature type="non-terminal residue" evidence="1">
    <location>
        <position position="1"/>
    </location>
</feature>
<feature type="non-terminal residue" evidence="1">
    <location>
        <position position="9"/>
    </location>
</feature>
<reference evidence="1" key="2">
    <citation type="submission" date="2020-03" db="EMBL/GenBank/DDBJ databases">
        <title>The second near-complete assembly of the hexaploid bread wheat (Triticum aestivum) genome.</title>
        <authorList>
            <person name="Zimin A.V."/>
            <person name="Puiu D."/>
            <person name="Shumante A."/>
            <person name="Alonge M."/>
            <person name="Salzberg S.L."/>
        </authorList>
    </citation>
    <scope>NUCLEOTIDE SEQUENCE</scope>
    <source>
        <tissue evidence="1">Leaf</tissue>
    </source>
</reference>
<sequence>IHRDIKASN</sequence>
<comment type="caution">
    <text evidence="1">The sequence shown here is derived from an EMBL/GenBank/DDBJ whole genome shotgun (WGS) entry which is preliminary data.</text>
</comment>
<dbReference type="Proteomes" id="UP000815260">
    <property type="component" value="Chromosome 3A"/>
</dbReference>
<gene>
    <name evidence="1" type="ORF">CFC21_037832</name>
</gene>